<dbReference type="InterPro" id="IPR018181">
    <property type="entry name" value="Heat_shock_70_CS"/>
</dbReference>
<dbReference type="InterPro" id="IPR013126">
    <property type="entry name" value="Hsp_70_fam"/>
</dbReference>
<evidence type="ECO:0000256" key="1">
    <source>
        <dbReference type="ARBA" id="ARBA00007381"/>
    </source>
</evidence>
<dbReference type="NCBIfam" id="NF001413">
    <property type="entry name" value="PRK00290.1"/>
    <property type="match status" value="1"/>
</dbReference>
<dbReference type="PROSITE" id="PS00329">
    <property type="entry name" value="HSP70_2"/>
    <property type="match status" value="1"/>
</dbReference>
<keyword evidence="7" id="KW-1185">Reference proteome</keyword>
<dbReference type="Gene3D" id="3.90.640.10">
    <property type="entry name" value="Actin, Chain A, domain 4"/>
    <property type="match status" value="1"/>
</dbReference>
<dbReference type="Gene3D" id="3.30.420.40">
    <property type="match status" value="2"/>
</dbReference>
<dbReference type="SUPFAM" id="SSF100920">
    <property type="entry name" value="Heat shock protein 70kD (HSP70), peptide-binding domain"/>
    <property type="match status" value="1"/>
</dbReference>
<dbReference type="PRINTS" id="PR00301">
    <property type="entry name" value="HEATSHOCK70"/>
</dbReference>
<keyword evidence="5" id="KW-0175">Coiled coil</keyword>
<dbReference type="SUPFAM" id="SSF100934">
    <property type="entry name" value="Heat shock protein 70kD (HSP70), C-terminal subdomain"/>
    <property type="match status" value="1"/>
</dbReference>
<dbReference type="AlphaFoldDB" id="A0AAV1AU69"/>
<dbReference type="Gene3D" id="1.20.1270.10">
    <property type="match status" value="1"/>
</dbReference>
<name>A0AAV1AU69_VICFA</name>
<dbReference type="PROSITE" id="PS00297">
    <property type="entry name" value="HSP70_1"/>
    <property type="match status" value="1"/>
</dbReference>
<dbReference type="InterPro" id="IPR043129">
    <property type="entry name" value="ATPase_NBD"/>
</dbReference>
<evidence type="ECO:0000256" key="3">
    <source>
        <dbReference type="ARBA" id="ARBA00022840"/>
    </source>
</evidence>
<dbReference type="FunFam" id="2.60.34.10:FF:000012">
    <property type="entry name" value="Heat shock 70 kDa protein"/>
    <property type="match status" value="1"/>
</dbReference>
<dbReference type="PANTHER" id="PTHR19375">
    <property type="entry name" value="HEAT SHOCK PROTEIN 70KDA"/>
    <property type="match status" value="1"/>
</dbReference>
<dbReference type="EMBL" id="OX451740">
    <property type="protein sequence ID" value="CAI8612062.1"/>
    <property type="molecule type" value="Genomic_DNA"/>
</dbReference>
<dbReference type="InterPro" id="IPR029048">
    <property type="entry name" value="HSP70_C_sf"/>
</dbReference>
<comment type="similarity">
    <text evidence="1 4">Belongs to the heat shock protein 70 family.</text>
</comment>
<dbReference type="Gene3D" id="2.60.34.10">
    <property type="entry name" value="Substrate Binding Domain Of DNAk, Chain A, domain 1"/>
    <property type="match status" value="1"/>
</dbReference>
<dbReference type="GO" id="GO:0005524">
    <property type="term" value="F:ATP binding"/>
    <property type="evidence" value="ECO:0007669"/>
    <property type="project" value="UniProtKB-KW"/>
</dbReference>
<dbReference type="InterPro" id="IPR029047">
    <property type="entry name" value="HSP70_peptide-bd_sf"/>
</dbReference>
<evidence type="ECO:0000313" key="7">
    <source>
        <dbReference type="Proteomes" id="UP001157006"/>
    </source>
</evidence>
<reference evidence="6 7" key="1">
    <citation type="submission" date="2023-01" db="EMBL/GenBank/DDBJ databases">
        <authorList>
            <person name="Kreplak J."/>
        </authorList>
    </citation>
    <scope>NUCLEOTIDE SEQUENCE [LARGE SCALE GENOMIC DNA]</scope>
</reference>
<keyword evidence="3 4" id="KW-0067">ATP-binding</keyword>
<protein>
    <recommendedName>
        <fullName evidence="8">Heat shock protein 70 family</fullName>
    </recommendedName>
</protein>
<evidence type="ECO:0000313" key="6">
    <source>
        <dbReference type="EMBL" id="CAI8612062.1"/>
    </source>
</evidence>
<dbReference type="GO" id="GO:0140662">
    <property type="term" value="F:ATP-dependent protein folding chaperone"/>
    <property type="evidence" value="ECO:0007669"/>
    <property type="project" value="InterPro"/>
</dbReference>
<organism evidence="6 7">
    <name type="scientific">Vicia faba</name>
    <name type="common">Broad bean</name>
    <name type="synonym">Faba vulgaris</name>
    <dbReference type="NCBI Taxonomy" id="3906"/>
    <lineage>
        <taxon>Eukaryota</taxon>
        <taxon>Viridiplantae</taxon>
        <taxon>Streptophyta</taxon>
        <taxon>Embryophyta</taxon>
        <taxon>Tracheophyta</taxon>
        <taxon>Spermatophyta</taxon>
        <taxon>Magnoliopsida</taxon>
        <taxon>eudicotyledons</taxon>
        <taxon>Gunneridae</taxon>
        <taxon>Pentapetalae</taxon>
        <taxon>rosids</taxon>
        <taxon>fabids</taxon>
        <taxon>Fabales</taxon>
        <taxon>Fabaceae</taxon>
        <taxon>Papilionoideae</taxon>
        <taxon>50 kb inversion clade</taxon>
        <taxon>NPAAA clade</taxon>
        <taxon>Hologalegina</taxon>
        <taxon>IRL clade</taxon>
        <taxon>Fabeae</taxon>
        <taxon>Vicia</taxon>
    </lineage>
</organism>
<dbReference type="Gene3D" id="3.30.30.30">
    <property type="match status" value="1"/>
</dbReference>
<dbReference type="PROSITE" id="PS01036">
    <property type="entry name" value="HSP70_3"/>
    <property type="match status" value="1"/>
</dbReference>
<keyword evidence="2 4" id="KW-0547">Nucleotide-binding</keyword>
<evidence type="ECO:0000256" key="4">
    <source>
        <dbReference type="RuleBase" id="RU003322"/>
    </source>
</evidence>
<proteinExistence type="inferred from homology"/>
<dbReference type="FunFam" id="3.90.640.10:FF:000002">
    <property type="entry name" value="Heat shock 70 kDa"/>
    <property type="match status" value="1"/>
</dbReference>
<dbReference type="FunFam" id="3.30.30.30:FF:000001">
    <property type="entry name" value="heat shock 70 kDa protein-like"/>
    <property type="match status" value="1"/>
</dbReference>
<dbReference type="Proteomes" id="UP001157006">
    <property type="component" value="Chromosome 5"/>
</dbReference>
<accession>A0AAV1AU69</accession>
<evidence type="ECO:0008006" key="8">
    <source>
        <dbReference type="Google" id="ProtNLM"/>
    </source>
</evidence>
<sequence>MASKYEGNAVGIDLGTTYSCVAVWLEKKNCVEIIHNDEGNKITPSFVAFTDGQKLVGDAAKDQAAINPENTVFDAKRLIGRKFNDPDVQKDIMLWPFKVISGVNDKPMITVKYRGQEKQLCAEEISSIVLTNMKEIAEAYLESPIKNAVVTVPAYFNDSQRKATMDAGAIAGLNVMRIINEPTAAAIAYGLDKRDKRGECFGEQHIFVFDLGGGTFDISLLTIKDNVFEVKATAGNTHLGGEDFDNRMLNYFVQEFKRKNKVDITSNPRALRRLRTACEKAKRTLSFKLVTNIEIDYLCEGIDFSSSITRVKFEEINMDLFYECIETVETCLTDSKIDKSSVDDVVLVGGSSRIPKVQELLSDFFNGKDLCKSINPDEAVACGAAVQAALLSKTVKNVPNLVLRDVTPLSLGIRESEDTMSVVIPRNTSIPTKKTRGYSTGKDNDCSVSIQVYEGERACVSDNNLLGFFSLSCIPAARGHPLDVSFAIDENGILTVSAKEISTGNTNEITITNDKERLSSDEIKKLIQEADQYRAEDEKFLRKAKVMNALDYCVYKIRNTLKKDDVKLKLLPQEKSKINRAITAATSLLDKNNQLNEVDILEDHLKKLETVLEDLEVKAR</sequence>
<dbReference type="SUPFAM" id="SSF53067">
    <property type="entry name" value="Actin-like ATPase domain"/>
    <property type="match status" value="2"/>
</dbReference>
<evidence type="ECO:0000256" key="5">
    <source>
        <dbReference type="SAM" id="Coils"/>
    </source>
</evidence>
<dbReference type="Pfam" id="PF00012">
    <property type="entry name" value="HSP70"/>
    <property type="match status" value="1"/>
</dbReference>
<gene>
    <name evidence="6" type="ORF">VFH_V015680</name>
</gene>
<dbReference type="FunFam" id="3.30.420.40:FF:000026">
    <property type="entry name" value="Heat shock protein 70"/>
    <property type="match status" value="1"/>
</dbReference>
<evidence type="ECO:0000256" key="2">
    <source>
        <dbReference type="ARBA" id="ARBA00022741"/>
    </source>
</evidence>
<feature type="coiled-coil region" evidence="5">
    <location>
        <begin position="591"/>
        <end position="618"/>
    </location>
</feature>